<name>A0A0C3DD17_OIDMZ</name>
<dbReference type="EMBL" id="KN832878">
    <property type="protein sequence ID" value="KIM99852.1"/>
    <property type="molecule type" value="Genomic_DNA"/>
</dbReference>
<reference evidence="4" key="2">
    <citation type="submission" date="2015-01" db="EMBL/GenBank/DDBJ databases">
        <title>Evolutionary Origins and Diversification of the Mycorrhizal Mutualists.</title>
        <authorList>
            <consortium name="DOE Joint Genome Institute"/>
            <consortium name="Mycorrhizal Genomics Consortium"/>
            <person name="Kohler A."/>
            <person name="Kuo A."/>
            <person name="Nagy L.G."/>
            <person name="Floudas D."/>
            <person name="Copeland A."/>
            <person name="Barry K.W."/>
            <person name="Cichocki N."/>
            <person name="Veneault-Fourrey C."/>
            <person name="LaButti K."/>
            <person name="Lindquist E.A."/>
            <person name="Lipzen A."/>
            <person name="Lundell T."/>
            <person name="Morin E."/>
            <person name="Murat C."/>
            <person name="Riley R."/>
            <person name="Ohm R."/>
            <person name="Sun H."/>
            <person name="Tunlid A."/>
            <person name="Henrissat B."/>
            <person name="Grigoriev I.V."/>
            <person name="Hibbett D.S."/>
            <person name="Martin F."/>
        </authorList>
    </citation>
    <scope>NUCLEOTIDE SEQUENCE [LARGE SCALE GENOMIC DNA]</scope>
    <source>
        <strain evidence="4">Zn</strain>
    </source>
</reference>
<protein>
    <recommendedName>
        <fullName evidence="5">Wax synthase domain-containing protein</fullName>
    </recommendedName>
</protein>
<feature type="chain" id="PRO_5002163397" description="Wax synthase domain-containing protein" evidence="2">
    <location>
        <begin position="20"/>
        <end position="552"/>
    </location>
</feature>
<keyword evidence="1" id="KW-1133">Transmembrane helix</keyword>
<dbReference type="AlphaFoldDB" id="A0A0C3DD17"/>
<sequence length="552" mass="62130">MPSPLLVLAIASLVNSSAALDNTFTPNCTLPLRGTIFVSGPTTRGTLTILWQCVSIILLCTWNIQHLNIPASRPETRSRMKRLWWAILDSRTKAKWMVLTILAPEYLLGKALGERMAAVHGYMHRQRGSDTVTEWDSTHAYYANMGGFILDFTKIIAESRSNNQTSPSMPDDPQSATMEVLRRPSETSIEMEALHISAIQRPLLSDDDDSSSNWAAAASEPLQGLNLEVSAFELEIDLFLSEHMDIGASQKTNLLALKQKAWALTTEQLGYALASRLISEMPKVSTKSLNKLGTADNLVKVITVIKVSWLIIQLIARRVAHLPSTQLEIATLAFSVMSIITYILYWGSPQGVQTVCIIEAARLPEQHDFGYLAEYGPTYTWTLGRNRGMLDGEYGFVPIPNDASFWSSETKFWIRRLVGWDLNLVQGAVYGGIAFGGLHCLAWDFEFPTPQDALTWKVCAILTISLPFPFAQFLLLWKRISEGCNRHLYRPYYPDDSREGLRRTIGIILIWVFIVPYILARLFILVEIFRTLFYQPPEVFINTWSGKFPGWG</sequence>
<dbReference type="HOGENOM" id="CLU_022883_4_1_1"/>
<gene>
    <name evidence="3" type="ORF">OIDMADRAFT_30239</name>
</gene>
<evidence type="ECO:0000256" key="1">
    <source>
        <dbReference type="SAM" id="Phobius"/>
    </source>
</evidence>
<evidence type="ECO:0000313" key="3">
    <source>
        <dbReference type="EMBL" id="KIM99852.1"/>
    </source>
</evidence>
<evidence type="ECO:0008006" key="5">
    <source>
        <dbReference type="Google" id="ProtNLM"/>
    </source>
</evidence>
<dbReference type="PANTHER" id="PTHR35043:SF7">
    <property type="entry name" value="TRANSCRIPTION FACTOR DOMAIN-CONTAINING PROTEIN"/>
    <property type="match status" value="1"/>
</dbReference>
<keyword evidence="1" id="KW-0472">Membrane</keyword>
<evidence type="ECO:0000313" key="4">
    <source>
        <dbReference type="Proteomes" id="UP000054321"/>
    </source>
</evidence>
<proteinExistence type="predicted"/>
<evidence type="ECO:0000256" key="2">
    <source>
        <dbReference type="SAM" id="SignalP"/>
    </source>
</evidence>
<feature type="transmembrane region" description="Helical" evidence="1">
    <location>
        <begin position="454"/>
        <end position="477"/>
    </location>
</feature>
<keyword evidence="1" id="KW-0812">Transmembrane</keyword>
<feature type="transmembrane region" description="Helical" evidence="1">
    <location>
        <begin position="327"/>
        <end position="345"/>
    </location>
</feature>
<accession>A0A0C3DD17</accession>
<keyword evidence="4" id="KW-1185">Reference proteome</keyword>
<reference evidence="3 4" key="1">
    <citation type="submission" date="2014-04" db="EMBL/GenBank/DDBJ databases">
        <authorList>
            <consortium name="DOE Joint Genome Institute"/>
            <person name="Kuo A."/>
            <person name="Martino E."/>
            <person name="Perotto S."/>
            <person name="Kohler A."/>
            <person name="Nagy L.G."/>
            <person name="Floudas D."/>
            <person name="Copeland A."/>
            <person name="Barry K.W."/>
            <person name="Cichocki N."/>
            <person name="Veneault-Fourrey C."/>
            <person name="LaButti K."/>
            <person name="Lindquist E.A."/>
            <person name="Lipzen A."/>
            <person name="Lundell T."/>
            <person name="Morin E."/>
            <person name="Murat C."/>
            <person name="Sun H."/>
            <person name="Tunlid A."/>
            <person name="Henrissat B."/>
            <person name="Grigoriev I.V."/>
            <person name="Hibbett D.S."/>
            <person name="Martin F."/>
            <person name="Nordberg H.P."/>
            <person name="Cantor M.N."/>
            <person name="Hua S.X."/>
        </authorList>
    </citation>
    <scope>NUCLEOTIDE SEQUENCE [LARGE SCALE GENOMIC DNA]</scope>
    <source>
        <strain evidence="3 4">Zn</strain>
    </source>
</reference>
<dbReference type="PANTHER" id="PTHR35043">
    <property type="entry name" value="TRANSCRIPTION FACTOR DOMAIN-CONTAINING PROTEIN"/>
    <property type="match status" value="1"/>
</dbReference>
<feature type="signal peptide" evidence="2">
    <location>
        <begin position="1"/>
        <end position="19"/>
    </location>
</feature>
<organism evidence="3 4">
    <name type="scientific">Oidiodendron maius (strain Zn)</name>
    <dbReference type="NCBI Taxonomy" id="913774"/>
    <lineage>
        <taxon>Eukaryota</taxon>
        <taxon>Fungi</taxon>
        <taxon>Dikarya</taxon>
        <taxon>Ascomycota</taxon>
        <taxon>Pezizomycotina</taxon>
        <taxon>Leotiomycetes</taxon>
        <taxon>Leotiomycetes incertae sedis</taxon>
        <taxon>Myxotrichaceae</taxon>
        <taxon>Oidiodendron</taxon>
    </lineage>
</organism>
<feature type="transmembrane region" description="Helical" evidence="1">
    <location>
        <begin position="505"/>
        <end position="526"/>
    </location>
</feature>
<keyword evidence="2" id="KW-0732">Signal</keyword>
<dbReference type="InParanoid" id="A0A0C3DD17"/>
<dbReference type="OrthoDB" id="3061561at2759"/>
<dbReference type="Proteomes" id="UP000054321">
    <property type="component" value="Unassembled WGS sequence"/>
</dbReference>